<dbReference type="SUPFAM" id="SSF46689">
    <property type="entry name" value="Homeodomain-like"/>
    <property type="match status" value="2"/>
</dbReference>
<dbReference type="PRINTS" id="PR00032">
    <property type="entry name" value="HTHARAC"/>
</dbReference>
<dbReference type="PANTHER" id="PTHR43280:SF28">
    <property type="entry name" value="HTH-TYPE TRANSCRIPTIONAL ACTIVATOR RHAS"/>
    <property type="match status" value="1"/>
</dbReference>
<dbReference type="PROSITE" id="PS01124">
    <property type="entry name" value="HTH_ARAC_FAMILY_2"/>
    <property type="match status" value="1"/>
</dbReference>
<dbReference type="EMBL" id="VSSQ01002859">
    <property type="protein sequence ID" value="MPM17772.1"/>
    <property type="molecule type" value="Genomic_DNA"/>
</dbReference>
<dbReference type="Pfam" id="PF12833">
    <property type="entry name" value="HTH_18"/>
    <property type="match status" value="1"/>
</dbReference>
<evidence type="ECO:0000256" key="3">
    <source>
        <dbReference type="ARBA" id="ARBA00023163"/>
    </source>
</evidence>
<reference evidence="5" key="1">
    <citation type="submission" date="2019-08" db="EMBL/GenBank/DDBJ databases">
        <authorList>
            <person name="Kucharzyk K."/>
            <person name="Murdoch R.W."/>
            <person name="Higgins S."/>
            <person name="Loffler F."/>
        </authorList>
    </citation>
    <scope>NUCLEOTIDE SEQUENCE</scope>
</reference>
<dbReference type="GO" id="GO:0003700">
    <property type="term" value="F:DNA-binding transcription factor activity"/>
    <property type="evidence" value="ECO:0007669"/>
    <property type="project" value="InterPro"/>
</dbReference>
<dbReference type="PROSITE" id="PS00041">
    <property type="entry name" value="HTH_ARAC_FAMILY_1"/>
    <property type="match status" value="1"/>
</dbReference>
<keyword evidence="1" id="KW-0805">Transcription regulation</keyword>
<dbReference type="Gene3D" id="1.10.10.60">
    <property type="entry name" value="Homeodomain-like"/>
    <property type="match status" value="2"/>
</dbReference>
<dbReference type="InterPro" id="IPR020449">
    <property type="entry name" value="Tscrpt_reg_AraC-type_HTH"/>
</dbReference>
<evidence type="ECO:0000256" key="2">
    <source>
        <dbReference type="ARBA" id="ARBA00023125"/>
    </source>
</evidence>
<feature type="domain" description="HTH araC/xylS-type" evidence="4">
    <location>
        <begin position="133"/>
        <end position="231"/>
    </location>
</feature>
<keyword evidence="2" id="KW-0238">DNA-binding</keyword>
<dbReference type="SMART" id="SM00342">
    <property type="entry name" value="HTH_ARAC"/>
    <property type="match status" value="1"/>
</dbReference>
<proteinExistence type="predicted"/>
<dbReference type="InterPro" id="IPR018062">
    <property type="entry name" value="HTH_AraC-typ_CS"/>
</dbReference>
<organism evidence="5">
    <name type="scientific">bioreactor metagenome</name>
    <dbReference type="NCBI Taxonomy" id="1076179"/>
    <lineage>
        <taxon>unclassified sequences</taxon>
        <taxon>metagenomes</taxon>
        <taxon>ecological metagenomes</taxon>
    </lineage>
</organism>
<dbReference type="InterPro" id="IPR009057">
    <property type="entry name" value="Homeodomain-like_sf"/>
</dbReference>
<dbReference type="GO" id="GO:0043565">
    <property type="term" value="F:sequence-specific DNA binding"/>
    <property type="evidence" value="ECO:0007669"/>
    <property type="project" value="InterPro"/>
</dbReference>
<gene>
    <name evidence="5" type="primary">rhaR_61</name>
    <name evidence="5" type="ORF">SDC9_64171</name>
</gene>
<evidence type="ECO:0000259" key="4">
    <source>
        <dbReference type="PROSITE" id="PS01124"/>
    </source>
</evidence>
<dbReference type="PANTHER" id="PTHR43280">
    <property type="entry name" value="ARAC-FAMILY TRANSCRIPTIONAL REGULATOR"/>
    <property type="match status" value="1"/>
</dbReference>
<accession>A0A644XNK4</accession>
<keyword evidence="3" id="KW-0804">Transcription</keyword>
<sequence>MHAQIELILSDFCTTAHLSAAFFDEYATFRTFVGPECQLPSTSIRMLKQLGADDAGDRYVVERYGDGLCVACPFDPLSPMLGMVVFWTLPSPPSGSLEIAFCYVQLLHSIARGHLCKRPTLLVPKHSFGKRIRTVVGMLEADLATTPSLCILADGVHMSESSLCRKFKAETGHTITSYLNHLRIESSLRMLALEECSLLDISYYCGFSDQAYFSRVFRQVMGMSAQEYRKSLHAVCKR</sequence>
<protein>
    <submittedName>
        <fullName evidence="5">HTH-type transcriptional activator RhaR</fullName>
    </submittedName>
</protein>
<comment type="caution">
    <text evidence="5">The sequence shown here is derived from an EMBL/GenBank/DDBJ whole genome shotgun (WGS) entry which is preliminary data.</text>
</comment>
<dbReference type="InterPro" id="IPR018060">
    <property type="entry name" value="HTH_AraC"/>
</dbReference>
<evidence type="ECO:0000313" key="5">
    <source>
        <dbReference type="EMBL" id="MPM17772.1"/>
    </source>
</evidence>
<dbReference type="AlphaFoldDB" id="A0A644XNK4"/>
<evidence type="ECO:0000256" key="1">
    <source>
        <dbReference type="ARBA" id="ARBA00023015"/>
    </source>
</evidence>
<name>A0A644XNK4_9ZZZZ</name>